<gene>
    <name evidence="2" type="ORF">AGERDE_LOCUS10496</name>
</gene>
<evidence type="ECO:0000256" key="1">
    <source>
        <dbReference type="SAM" id="MobiDB-lite"/>
    </source>
</evidence>
<protein>
    <submittedName>
        <fullName evidence="2">10700_t:CDS:1</fullName>
    </submittedName>
</protein>
<keyword evidence="3" id="KW-1185">Reference proteome</keyword>
<evidence type="ECO:0000313" key="2">
    <source>
        <dbReference type="EMBL" id="CAG8630335.1"/>
    </source>
</evidence>
<feature type="region of interest" description="Disordered" evidence="1">
    <location>
        <begin position="80"/>
        <end position="109"/>
    </location>
</feature>
<proteinExistence type="predicted"/>
<sequence>MIRHGEKKKEIKGTTTRTCMGLYGGWRGNIKRSLSRTLSRLSQILDSWRILENGSTLALRCPATSDEIRKFYLKKVAAHSAETKEETHNIDSSFSAPSNKKTQRTPNKT</sequence>
<organism evidence="2 3">
    <name type="scientific">Ambispora gerdemannii</name>
    <dbReference type="NCBI Taxonomy" id="144530"/>
    <lineage>
        <taxon>Eukaryota</taxon>
        <taxon>Fungi</taxon>
        <taxon>Fungi incertae sedis</taxon>
        <taxon>Mucoromycota</taxon>
        <taxon>Glomeromycotina</taxon>
        <taxon>Glomeromycetes</taxon>
        <taxon>Archaeosporales</taxon>
        <taxon>Ambisporaceae</taxon>
        <taxon>Ambispora</taxon>
    </lineage>
</organism>
<dbReference type="AlphaFoldDB" id="A0A9N9GWI0"/>
<evidence type="ECO:0000313" key="3">
    <source>
        <dbReference type="Proteomes" id="UP000789831"/>
    </source>
</evidence>
<feature type="compositionally biased region" description="Polar residues" evidence="1">
    <location>
        <begin position="90"/>
        <end position="109"/>
    </location>
</feature>
<dbReference type="Proteomes" id="UP000789831">
    <property type="component" value="Unassembled WGS sequence"/>
</dbReference>
<accession>A0A9N9GWI0</accession>
<dbReference type="EMBL" id="CAJVPL010003313">
    <property type="protein sequence ID" value="CAG8630335.1"/>
    <property type="molecule type" value="Genomic_DNA"/>
</dbReference>
<name>A0A9N9GWI0_9GLOM</name>
<reference evidence="2" key="1">
    <citation type="submission" date="2021-06" db="EMBL/GenBank/DDBJ databases">
        <authorList>
            <person name="Kallberg Y."/>
            <person name="Tangrot J."/>
            <person name="Rosling A."/>
        </authorList>
    </citation>
    <scope>NUCLEOTIDE SEQUENCE</scope>
    <source>
        <strain evidence="2">MT106</strain>
    </source>
</reference>
<comment type="caution">
    <text evidence="2">The sequence shown here is derived from an EMBL/GenBank/DDBJ whole genome shotgun (WGS) entry which is preliminary data.</text>
</comment>